<proteinExistence type="predicted"/>
<dbReference type="STRING" id="630390.A0A180GD07"/>
<feature type="region of interest" description="Disordered" evidence="1">
    <location>
        <begin position="28"/>
        <end position="86"/>
    </location>
</feature>
<evidence type="ECO:0000313" key="4">
    <source>
        <dbReference type="EnsemblFungi" id="PTTG_28275-t43_1-p1"/>
    </source>
</evidence>
<evidence type="ECO:0000259" key="2">
    <source>
        <dbReference type="Pfam" id="PF14303"/>
    </source>
</evidence>
<evidence type="ECO:0000256" key="1">
    <source>
        <dbReference type="SAM" id="MobiDB-lite"/>
    </source>
</evidence>
<feature type="compositionally biased region" description="Polar residues" evidence="1">
    <location>
        <begin position="35"/>
        <end position="61"/>
    </location>
</feature>
<reference evidence="3" key="2">
    <citation type="submission" date="2016-05" db="EMBL/GenBank/DDBJ databases">
        <title>Comparative analysis highlights variable genome content of wheat rusts and divergence of the mating loci.</title>
        <authorList>
            <person name="Cuomo C.A."/>
            <person name="Bakkeren G."/>
            <person name="Szabo L."/>
            <person name="Khalil H."/>
            <person name="Joly D."/>
            <person name="Goldberg J."/>
            <person name="Young S."/>
            <person name="Zeng Q."/>
            <person name="Fellers J."/>
        </authorList>
    </citation>
    <scope>NUCLEOTIDE SEQUENCE [LARGE SCALE GENOMIC DNA]</scope>
    <source>
        <strain evidence="3">1-1 BBBD Race 1</strain>
    </source>
</reference>
<dbReference type="EnsemblFungi" id="PTTG_28275-t43_1">
    <property type="protein sequence ID" value="PTTG_28275-t43_1-p1"/>
    <property type="gene ID" value="PTTG_28275"/>
</dbReference>
<feature type="region of interest" description="Disordered" evidence="1">
    <location>
        <begin position="169"/>
        <end position="213"/>
    </location>
</feature>
<gene>
    <name evidence="3" type="ORF">PTTG_28275</name>
</gene>
<reference evidence="4" key="4">
    <citation type="submission" date="2025-05" db="UniProtKB">
        <authorList>
            <consortium name="EnsemblFungi"/>
        </authorList>
    </citation>
    <scope>IDENTIFICATION</scope>
    <source>
        <strain evidence="4">isolate 1-1 / race 1 (BBBD)</strain>
    </source>
</reference>
<dbReference type="InterPro" id="IPR029466">
    <property type="entry name" value="NAM-associated_C"/>
</dbReference>
<accession>A0A180GD07</accession>
<dbReference type="EMBL" id="ADAS02000098">
    <property type="protein sequence ID" value="OAV90616.1"/>
    <property type="molecule type" value="Genomic_DNA"/>
</dbReference>
<evidence type="ECO:0000313" key="3">
    <source>
        <dbReference type="EMBL" id="OAV90616.1"/>
    </source>
</evidence>
<dbReference type="VEuPathDB" id="FungiDB:PTTG_28275"/>
<feature type="region of interest" description="Disordered" evidence="1">
    <location>
        <begin position="227"/>
        <end position="246"/>
    </location>
</feature>
<keyword evidence="5" id="KW-1185">Reference proteome</keyword>
<feature type="domain" description="No apical meristem-associated C-terminal" evidence="2">
    <location>
        <begin position="9"/>
        <end position="164"/>
    </location>
</feature>
<sequence length="269" mass="30741">MYHKQVHNHFTADQAWILLKDIPKFKKLSGKAKNGQPSHTSGFESRSPDTLSPTETSNSNVPAGATKSKDWERPLGIHQAKRKVTEDEYKQKKMKLLESLEKQSAKRTLEAIHANEEATQANNIQAEWVALDQEKNEMTLMFQGVNACTDKYAQAYLLAKKKSILDHLMNGGDTSNRSVQRSSRASNQRTSRPPTSENEGTSRPPLAKMMETRGLRLARRTMMMMSWKRKKVSRKRENQTAKATPIQLKPKMPLVQVKRRNFPYILTLH</sequence>
<reference evidence="3" key="1">
    <citation type="submission" date="2009-11" db="EMBL/GenBank/DDBJ databases">
        <authorList>
            <consortium name="The Broad Institute Genome Sequencing Platform"/>
            <person name="Ward D."/>
            <person name="Feldgarden M."/>
            <person name="Earl A."/>
            <person name="Young S.K."/>
            <person name="Zeng Q."/>
            <person name="Koehrsen M."/>
            <person name="Alvarado L."/>
            <person name="Berlin A."/>
            <person name="Bochicchio J."/>
            <person name="Borenstein D."/>
            <person name="Chapman S.B."/>
            <person name="Chen Z."/>
            <person name="Engels R."/>
            <person name="Freedman E."/>
            <person name="Gellesch M."/>
            <person name="Goldberg J."/>
            <person name="Griggs A."/>
            <person name="Gujja S."/>
            <person name="Heilman E."/>
            <person name="Heiman D."/>
            <person name="Hepburn T."/>
            <person name="Howarth C."/>
            <person name="Jen D."/>
            <person name="Larson L."/>
            <person name="Lewis B."/>
            <person name="Mehta T."/>
            <person name="Park D."/>
            <person name="Pearson M."/>
            <person name="Roberts A."/>
            <person name="Saif S."/>
            <person name="Shea T."/>
            <person name="Shenoy N."/>
            <person name="Sisk P."/>
            <person name="Stolte C."/>
            <person name="Sykes S."/>
            <person name="Thomson T."/>
            <person name="Walk T."/>
            <person name="White J."/>
            <person name="Yandava C."/>
            <person name="Izard J."/>
            <person name="Baranova O.V."/>
            <person name="Blanton J.M."/>
            <person name="Tanner A.C."/>
            <person name="Dewhirst F.E."/>
            <person name="Haas B."/>
            <person name="Nusbaum C."/>
            <person name="Birren B."/>
        </authorList>
    </citation>
    <scope>NUCLEOTIDE SEQUENCE [LARGE SCALE GENOMIC DNA]</scope>
    <source>
        <strain evidence="3">1-1 BBBD Race 1</strain>
    </source>
</reference>
<dbReference type="Proteomes" id="UP000005240">
    <property type="component" value="Unassembled WGS sequence"/>
</dbReference>
<dbReference type="AlphaFoldDB" id="A0A180GD07"/>
<organism evidence="3">
    <name type="scientific">Puccinia triticina (isolate 1-1 / race 1 (BBBD))</name>
    <name type="common">Brown leaf rust fungus</name>
    <dbReference type="NCBI Taxonomy" id="630390"/>
    <lineage>
        <taxon>Eukaryota</taxon>
        <taxon>Fungi</taxon>
        <taxon>Dikarya</taxon>
        <taxon>Basidiomycota</taxon>
        <taxon>Pucciniomycotina</taxon>
        <taxon>Pucciniomycetes</taxon>
        <taxon>Pucciniales</taxon>
        <taxon>Pucciniaceae</taxon>
        <taxon>Puccinia</taxon>
    </lineage>
</organism>
<evidence type="ECO:0000313" key="5">
    <source>
        <dbReference type="Proteomes" id="UP000005240"/>
    </source>
</evidence>
<dbReference type="Pfam" id="PF14303">
    <property type="entry name" value="NAM-associated"/>
    <property type="match status" value="1"/>
</dbReference>
<protein>
    <submittedName>
        <fullName evidence="4">NAM-associated domain-containing protein</fullName>
    </submittedName>
</protein>
<name>A0A180GD07_PUCT1</name>
<feature type="compositionally biased region" description="Polar residues" evidence="1">
    <location>
        <begin position="172"/>
        <end position="201"/>
    </location>
</feature>
<reference evidence="4 5" key="3">
    <citation type="journal article" date="2017" name="G3 (Bethesda)">
        <title>Comparative analysis highlights variable genome content of wheat rusts and divergence of the mating loci.</title>
        <authorList>
            <person name="Cuomo C.A."/>
            <person name="Bakkeren G."/>
            <person name="Khalil H.B."/>
            <person name="Panwar V."/>
            <person name="Joly D."/>
            <person name="Linning R."/>
            <person name="Sakthikumar S."/>
            <person name="Song X."/>
            <person name="Adiconis X."/>
            <person name="Fan L."/>
            <person name="Goldberg J.M."/>
            <person name="Levin J.Z."/>
            <person name="Young S."/>
            <person name="Zeng Q."/>
            <person name="Anikster Y."/>
            <person name="Bruce M."/>
            <person name="Wang M."/>
            <person name="Yin C."/>
            <person name="McCallum B."/>
            <person name="Szabo L.J."/>
            <person name="Hulbert S."/>
            <person name="Chen X."/>
            <person name="Fellers J.P."/>
        </authorList>
    </citation>
    <scope>NUCLEOTIDE SEQUENCE</scope>
    <source>
        <strain evidence="4">isolate 1-1 / race 1 (BBBD)</strain>
        <strain evidence="5">Isolate 1-1 / race 1 (BBBD)</strain>
    </source>
</reference>